<sequence length="90" mass="10926">MRSKLNIFINLHKSHAIYVYMWLELCIWSFMSYSAVYYGKIFDYKNFQTSEFTRHINEGGNWYYRLMFGNMNLTNIDFDLQRNVQGKALN</sequence>
<keyword evidence="1" id="KW-0472">Membrane</keyword>
<organism evidence="2 3">
    <name type="scientific">Clunio marinus</name>
    <dbReference type="NCBI Taxonomy" id="568069"/>
    <lineage>
        <taxon>Eukaryota</taxon>
        <taxon>Metazoa</taxon>
        <taxon>Ecdysozoa</taxon>
        <taxon>Arthropoda</taxon>
        <taxon>Hexapoda</taxon>
        <taxon>Insecta</taxon>
        <taxon>Pterygota</taxon>
        <taxon>Neoptera</taxon>
        <taxon>Endopterygota</taxon>
        <taxon>Diptera</taxon>
        <taxon>Nematocera</taxon>
        <taxon>Chironomoidea</taxon>
        <taxon>Chironomidae</taxon>
        <taxon>Clunio</taxon>
    </lineage>
</organism>
<dbReference type="OrthoDB" id="10356419at2759"/>
<dbReference type="EMBL" id="CVRI01000059">
    <property type="protein sequence ID" value="CRL03362.1"/>
    <property type="molecule type" value="Genomic_DNA"/>
</dbReference>
<name>A0A1J1IUI3_9DIPT</name>
<keyword evidence="1" id="KW-0812">Transmembrane</keyword>
<feature type="transmembrane region" description="Helical" evidence="1">
    <location>
        <begin position="20"/>
        <end position="38"/>
    </location>
</feature>
<dbReference type="Proteomes" id="UP000183832">
    <property type="component" value="Unassembled WGS sequence"/>
</dbReference>
<evidence type="ECO:0000256" key="1">
    <source>
        <dbReference type="SAM" id="Phobius"/>
    </source>
</evidence>
<evidence type="ECO:0000313" key="3">
    <source>
        <dbReference type="Proteomes" id="UP000183832"/>
    </source>
</evidence>
<accession>A0A1J1IUI3</accession>
<keyword evidence="3" id="KW-1185">Reference proteome</keyword>
<gene>
    <name evidence="2" type="ORF">CLUMA_CG016783</name>
</gene>
<dbReference type="AlphaFoldDB" id="A0A1J1IUI3"/>
<reference evidence="2 3" key="1">
    <citation type="submission" date="2015-04" db="EMBL/GenBank/DDBJ databases">
        <authorList>
            <person name="Syromyatnikov M.Y."/>
            <person name="Popov V.N."/>
        </authorList>
    </citation>
    <scope>NUCLEOTIDE SEQUENCE [LARGE SCALE GENOMIC DNA]</scope>
</reference>
<evidence type="ECO:0000313" key="2">
    <source>
        <dbReference type="EMBL" id="CRL03362.1"/>
    </source>
</evidence>
<keyword evidence="1" id="KW-1133">Transmembrane helix</keyword>
<proteinExistence type="predicted"/>
<protein>
    <submittedName>
        <fullName evidence="2">CLUMA_CG016783, isoform A</fullName>
    </submittedName>
</protein>